<evidence type="ECO:0000313" key="2">
    <source>
        <dbReference type="Proteomes" id="UP001595547"/>
    </source>
</evidence>
<protein>
    <submittedName>
        <fullName evidence="1">Uncharacterized protein</fullName>
    </submittedName>
</protein>
<keyword evidence="2" id="KW-1185">Reference proteome</keyword>
<dbReference type="EMBL" id="JBHRTO010000001">
    <property type="protein sequence ID" value="MFC3181684.1"/>
    <property type="molecule type" value="Genomic_DNA"/>
</dbReference>
<proteinExistence type="predicted"/>
<dbReference type="Gene3D" id="3.80.10.10">
    <property type="entry name" value="Ribonuclease Inhibitor"/>
    <property type="match status" value="1"/>
</dbReference>
<dbReference type="Proteomes" id="UP001595547">
    <property type="component" value="Unassembled WGS sequence"/>
</dbReference>
<comment type="caution">
    <text evidence="1">The sequence shown here is derived from an EMBL/GenBank/DDBJ whole genome shotgun (WGS) entry which is preliminary data.</text>
</comment>
<dbReference type="InterPro" id="IPR032675">
    <property type="entry name" value="LRR_dom_sf"/>
</dbReference>
<reference evidence="2" key="1">
    <citation type="journal article" date="2019" name="Int. J. Syst. Evol. Microbiol.">
        <title>The Global Catalogue of Microorganisms (GCM) 10K type strain sequencing project: providing services to taxonomists for standard genome sequencing and annotation.</title>
        <authorList>
            <consortium name="The Broad Institute Genomics Platform"/>
            <consortium name="The Broad Institute Genome Sequencing Center for Infectious Disease"/>
            <person name="Wu L."/>
            <person name="Ma J."/>
        </authorList>
    </citation>
    <scope>NUCLEOTIDE SEQUENCE [LARGE SCALE GENOMIC DNA]</scope>
    <source>
        <strain evidence="2">KCTC 52039</strain>
    </source>
</reference>
<dbReference type="RefSeq" id="WP_380073271.1">
    <property type="nucleotide sequence ID" value="NZ_JBHRTO010000001.1"/>
</dbReference>
<gene>
    <name evidence="1" type="ORF">ACFOGH_11840</name>
</gene>
<name>A0ABV7IYX1_9RHOB</name>
<organism evidence="1 2">
    <name type="scientific">Cypionkella sinensis</name>
    <dbReference type="NCBI Taxonomy" id="1756043"/>
    <lineage>
        <taxon>Bacteria</taxon>
        <taxon>Pseudomonadati</taxon>
        <taxon>Pseudomonadota</taxon>
        <taxon>Alphaproteobacteria</taxon>
        <taxon>Rhodobacterales</taxon>
        <taxon>Paracoccaceae</taxon>
        <taxon>Cypionkella</taxon>
    </lineage>
</organism>
<evidence type="ECO:0000313" key="1">
    <source>
        <dbReference type="EMBL" id="MFC3181684.1"/>
    </source>
</evidence>
<sequence>MIGTSHDYAKHRAAGYDMTQAVATLHGASLPMLKRLGLGDMEMLFNCHRLFGSLGEISPIFQFAPALTELHLHGHFTLSSPVRHRHLT</sequence>
<accession>A0ABV7IYX1</accession>